<organism evidence="2 3">
    <name type="scientific">Heliobacterium mobile</name>
    <name type="common">Heliobacillus mobilis</name>
    <dbReference type="NCBI Taxonomy" id="28064"/>
    <lineage>
        <taxon>Bacteria</taxon>
        <taxon>Bacillati</taxon>
        <taxon>Bacillota</taxon>
        <taxon>Clostridia</taxon>
        <taxon>Eubacteriales</taxon>
        <taxon>Heliobacteriaceae</taxon>
        <taxon>Heliobacterium</taxon>
    </lineage>
</organism>
<keyword evidence="3" id="KW-1185">Reference proteome</keyword>
<dbReference type="InterPro" id="IPR009057">
    <property type="entry name" value="Homeodomain-like_sf"/>
</dbReference>
<protein>
    <submittedName>
        <fullName evidence="2">Transposase</fullName>
    </submittedName>
</protein>
<proteinExistence type="predicted"/>
<evidence type="ECO:0000256" key="1">
    <source>
        <dbReference type="SAM" id="MobiDB-lite"/>
    </source>
</evidence>
<feature type="compositionally biased region" description="Basic and acidic residues" evidence="1">
    <location>
        <begin position="117"/>
        <end position="139"/>
    </location>
</feature>
<name>A0A6I3SPW0_HELMO</name>
<dbReference type="RefSeq" id="WP_155478162.1">
    <property type="nucleotide sequence ID" value="NZ_WNKU01000088.1"/>
</dbReference>
<comment type="caution">
    <text evidence="2">The sequence shown here is derived from an EMBL/GenBank/DDBJ whole genome shotgun (WGS) entry which is preliminary data.</text>
</comment>
<sequence length="170" mass="19749">MTGQRGHKYSPEFKESIIRRMMPPENATVAELSEETGVTEVTLYKWRREARINGTATPGDGRESEQWSSEDKFLIVMETYAMNENVLSEYCRKKGLYPEQIEAWREACLHANARQTAESKELKTELREEKKRSKSLERDLRRKEKALAETAALLILQKKVQAIWGEPEDE</sequence>
<reference evidence="2 3" key="1">
    <citation type="submission" date="2019-11" db="EMBL/GenBank/DDBJ databases">
        <title>Whole-genome sequence of a the green, strictly anaerobic photosynthetic bacterium Heliobacillus mobilis DSM 6151.</title>
        <authorList>
            <person name="Kyndt J.A."/>
            <person name="Meyer T.E."/>
        </authorList>
    </citation>
    <scope>NUCLEOTIDE SEQUENCE [LARGE SCALE GENOMIC DNA]</scope>
    <source>
        <strain evidence="2 3">DSM 6151</strain>
    </source>
</reference>
<dbReference type="AlphaFoldDB" id="A0A6I3SPW0"/>
<dbReference type="InterPro" id="IPR002514">
    <property type="entry name" value="Transposase_8"/>
</dbReference>
<dbReference type="EMBL" id="WNKU01000088">
    <property type="protein sequence ID" value="MTV51084.1"/>
    <property type="molecule type" value="Genomic_DNA"/>
</dbReference>
<dbReference type="Pfam" id="PF01527">
    <property type="entry name" value="HTH_Tnp_1"/>
    <property type="match status" value="1"/>
</dbReference>
<gene>
    <name evidence="2" type="ORF">GJ688_19695</name>
</gene>
<dbReference type="Proteomes" id="UP000430670">
    <property type="component" value="Unassembled WGS sequence"/>
</dbReference>
<dbReference type="Gene3D" id="1.10.10.10">
    <property type="entry name" value="Winged helix-like DNA-binding domain superfamily/Winged helix DNA-binding domain"/>
    <property type="match status" value="1"/>
</dbReference>
<dbReference type="SUPFAM" id="SSF46689">
    <property type="entry name" value="Homeodomain-like"/>
    <property type="match status" value="1"/>
</dbReference>
<dbReference type="GO" id="GO:0003677">
    <property type="term" value="F:DNA binding"/>
    <property type="evidence" value="ECO:0007669"/>
    <property type="project" value="InterPro"/>
</dbReference>
<dbReference type="OrthoDB" id="9813126at2"/>
<evidence type="ECO:0000313" key="3">
    <source>
        <dbReference type="Proteomes" id="UP000430670"/>
    </source>
</evidence>
<feature type="region of interest" description="Disordered" evidence="1">
    <location>
        <begin position="116"/>
        <end position="139"/>
    </location>
</feature>
<dbReference type="GO" id="GO:0006313">
    <property type="term" value="P:DNA transposition"/>
    <property type="evidence" value="ECO:0007669"/>
    <property type="project" value="InterPro"/>
</dbReference>
<evidence type="ECO:0000313" key="2">
    <source>
        <dbReference type="EMBL" id="MTV51084.1"/>
    </source>
</evidence>
<dbReference type="GO" id="GO:0004803">
    <property type="term" value="F:transposase activity"/>
    <property type="evidence" value="ECO:0007669"/>
    <property type="project" value="InterPro"/>
</dbReference>
<accession>A0A6I3SPW0</accession>
<dbReference type="InterPro" id="IPR036388">
    <property type="entry name" value="WH-like_DNA-bd_sf"/>
</dbReference>